<evidence type="ECO:0000256" key="3">
    <source>
        <dbReference type="ARBA" id="ARBA00022500"/>
    </source>
</evidence>
<dbReference type="PRINTS" id="PR00260">
    <property type="entry name" value="CHEMTRNSDUCR"/>
</dbReference>
<accession>A0AAW7Q9Q1</accession>
<dbReference type="SMART" id="SM00283">
    <property type="entry name" value="MA"/>
    <property type="match status" value="1"/>
</dbReference>
<dbReference type="PROSITE" id="PS50111">
    <property type="entry name" value="CHEMOTAXIS_TRANSDUC_2"/>
    <property type="match status" value="1"/>
</dbReference>
<dbReference type="Proteomes" id="UP001170364">
    <property type="component" value="Unassembled WGS sequence"/>
</dbReference>
<keyword evidence="2" id="KW-1003">Cell membrane</keyword>
<evidence type="ECO:0000313" key="13">
    <source>
        <dbReference type="Proteomes" id="UP001170364"/>
    </source>
</evidence>
<evidence type="ECO:0000313" key="12">
    <source>
        <dbReference type="EMBL" id="MDN5123174.1"/>
    </source>
</evidence>
<organism evidence="12 13">
    <name type="scientific">Aliarcobacter butzleri</name>
    <dbReference type="NCBI Taxonomy" id="28197"/>
    <lineage>
        <taxon>Bacteria</taxon>
        <taxon>Pseudomonadati</taxon>
        <taxon>Campylobacterota</taxon>
        <taxon>Epsilonproteobacteria</taxon>
        <taxon>Campylobacterales</taxon>
        <taxon>Arcobacteraceae</taxon>
        <taxon>Aliarcobacter</taxon>
    </lineage>
</organism>
<dbReference type="InterPro" id="IPR004090">
    <property type="entry name" value="Chemotax_Me-accpt_rcpt"/>
</dbReference>
<dbReference type="InterPro" id="IPR033480">
    <property type="entry name" value="sCache_2"/>
</dbReference>
<name>A0AAW7Q9Q1_9BACT</name>
<feature type="region of interest" description="Disordered" evidence="9">
    <location>
        <begin position="784"/>
        <end position="827"/>
    </location>
</feature>
<sequence>MSNLSIRIKLLAIVIVTIVLVSIIIATKSIYEVNNLTNQTIEEYKERAFSNNIEEMKNYTTFAVNIAKDAYEKSKIENVKARKSTYLKSQTDFLFAMITKIYEDQKNKIPEAELKKVLLDAIGSVRYGQDNDYFFVYDKNSTILKLPLTPEREGTKNTGSHIKEFIKTAFEKGEGFVPYQQVIPGKPPREKLSNIRLFEPYEWVVGTGVYIDNEEKELKAKALEDISKIRFGQDGYFFVYDYDGTNIMHPINPALVGKNLMENKSKKGVYYIKDLIEAAKKGGGTILFDFQKTKDDPKLYDKIGYADGLQEWKWMIGTGVYIDNVEKNVEIMRQNSYEKISSIILGIVIIAVIVSIVLIAFISFFITKEIILPLEKFEVGLLSFFKYLNKEVKNVEKIEVKNNDEIGIMGKFVNENIEKTNKLLKQDEALINNVKEVVLEINKGNLNNRIEAKTENESLEELKNILNEMLVLISSKVNNNLVAIDEVLQKYKKMDFRPRIENPHGEVAKEINSLADTINHLLVENKKNGLTLENSSHILLENVNKLNISSNEAAASLEETAAAIEEITSNIRNTTQNISKMATLSNQVTKSVTQGESLANTTTNAMDEINNQVNLINDAISVIDNIAFQTNILSLNAAVEAATAGEAGKGFAVVAQEVRNLASRSAEAAREIKSIVENATIKANEGKDISKNMIEGYVGLTKDIQQTITLIQDIEMSSKEQLVGIEQINDAVNQLDRQTQQNAMVSSQTHDVAIVTDEIAKMVVSDANEKEFIGKDEVSARDMNKTLSQKKDNNVNIVESKKASKQQKDTVVTSNKATNNDGEWESF</sequence>
<dbReference type="EMBL" id="JAQJJG010000004">
    <property type="protein sequence ID" value="MDN5123174.1"/>
    <property type="molecule type" value="Genomic_DNA"/>
</dbReference>
<evidence type="ECO:0000256" key="5">
    <source>
        <dbReference type="ARBA" id="ARBA00022989"/>
    </source>
</evidence>
<protein>
    <submittedName>
        <fullName evidence="12">Cache domain-containing protein</fullName>
    </submittedName>
</protein>
<comment type="caution">
    <text evidence="12">The sequence shown here is derived from an EMBL/GenBank/DDBJ whole genome shotgun (WGS) entry which is preliminary data.</text>
</comment>
<dbReference type="CDD" id="cd11386">
    <property type="entry name" value="MCP_signal"/>
    <property type="match status" value="1"/>
</dbReference>
<evidence type="ECO:0000256" key="1">
    <source>
        <dbReference type="ARBA" id="ARBA00004651"/>
    </source>
</evidence>
<keyword evidence="4 10" id="KW-0812">Transmembrane</keyword>
<keyword evidence="6 10" id="KW-0472">Membrane</keyword>
<feature type="compositionally biased region" description="Polar residues" evidence="9">
    <location>
        <begin position="809"/>
        <end position="821"/>
    </location>
</feature>
<feature type="transmembrane region" description="Helical" evidence="10">
    <location>
        <begin position="343"/>
        <end position="366"/>
    </location>
</feature>
<proteinExistence type="inferred from homology"/>
<reference evidence="12" key="1">
    <citation type="journal article" date="2023" name="Microorganisms">
        <title>Genomic Characterization of Arcobacter butzleri Strains Isolated from Various Sources in Lithuania.</title>
        <authorList>
            <person name="Uljanovas D."/>
            <person name="Golz G."/>
            <person name="Fleischmann S."/>
            <person name="Kudirkiene E."/>
            <person name="Kasetiene N."/>
            <person name="Grineviciene A."/>
            <person name="Tamuleviciene E."/>
            <person name="Aksomaitiene J."/>
            <person name="Alter T."/>
            <person name="Malakauskas M."/>
        </authorList>
    </citation>
    <scope>NUCLEOTIDE SEQUENCE</scope>
    <source>
        <strain evidence="12">S41</strain>
    </source>
</reference>
<feature type="domain" description="Methyl-accepting transducer" evidence="11">
    <location>
        <begin position="528"/>
        <end position="757"/>
    </location>
</feature>
<evidence type="ECO:0000256" key="9">
    <source>
        <dbReference type="SAM" id="MobiDB-lite"/>
    </source>
</evidence>
<feature type="compositionally biased region" description="Basic and acidic residues" evidence="9">
    <location>
        <begin position="784"/>
        <end position="808"/>
    </location>
</feature>
<evidence type="ECO:0000256" key="2">
    <source>
        <dbReference type="ARBA" id="ARBA00022475"/>
    </source>
</evidence>
<dbReference type="Pfam" id="PF00015">
    <property type="entry name" value="MCPsignal"/>
    <property type="match status" value="1"/>
</dbReference>
<comment type="subcellular location">
    <subcellularLocation>
        <location evidence="1">Cell membrane</location>
        <topology evidence="1">Multi-pass membrane protein</topology>
    </subcellularLocation>
</comment>
<dbReference type="AlphaFoldDB" id="A0AAW7Q9Q1"/>
<keyword evidence="5 10" id="KW-1133">Transmembrane helix</keyword>
<evidence type="ECO:0000256" key="4">
    <source>
        <dbReference type="ARBA" id="ARBA00022692"/>
    </source>
</evidence>
<comment type="similarity">
    <text evidence="7">Belongs to the methyl-accepting chemotaxis (MCP) protein family.</text>
</comment>
<dbReference type="GO" id="GO:0006935">
    <property type="term" value="P:chemotaxis"/>
    <property type="evidence" value="ECO:0007669"/>
    <property type="project" value="UniProtKB-KW"/>
</dbReference>
<dbReference type="Gene3D" id="3.30.450.20">
    <property type="entry name" value="PAS domain"/>
    <property type="match status" value="2"/>
</dbReference>
<evidence type="ECO:0000256" key="10">
    <source>
        <dbReference type="SAM" id="Phobius"/>
    </source>
</evidence>
<dbReference type="RefSeq" id="WP_301370140.1">
    <property type="nucleotide sequence ID" value="NZ_JAQJJF010000002.1"/>
</dbReference>
<dbReference type="InterPro" id="IPR004010">
    <property type="entry name" value="Double_Cache_2"/>
</dbReference>
<dbReference type="Pfam" id="PF08269">
    <property type="entry name" value="dCache_2"/>
    <property type="match status" value="1"/>
</dbReference>
<dbReference type="PANTHER" id="PTHR43531:SF11">
    <property type="entry name" value="METHYL-ACCEPTING CHEMOTAXIS PROTEIN 3"/>
    <property type="match status" value="1"/>
</dbReference>
<dbReference type="SUPFAM" id="SSF58104">
    <property type="entry name" value="Methyl-accepting chemotaxis protein (MCP) signaling domain"/>
    <property type="match status" value="1"/>
</dbReference>
<dbReference type="GO" id="GO:0005886">
    <property type="term" value="C:plasma membrane"/>
    <property type="evidence" value="ECO:0007669"/>
    <property type="project" value="UniProtKB-SubCell"/>
</dbReference>
<dbReference type="Gene3D" id="1.10.287.950">
    <property type="entry name" value="Methyl-accepting chemotaxis protein"/>
    <property type="match status" value="1"/>
</dbReference>
<keyword evidence="3" id="KW-0145">Chemotaxis</keyword>
<dbReference type="InterPro" id="IPR004089">
    <property type="entry name" value="MCPsignal_dom"/>
</dbReference>
<dbReference type="InterPro" id="IPR051310">
    <property type="entry name" value="MCP_chemotaxis"/>
</dbReference>
<gene>
    <name evidence="12" type="ORF">PJV93_04545</name>
</gene>
<evidence type="ECO:0000256" key="6">
    <source>
        <dbReference type="ARBA" id="ARBA00023136"/>
    </source>
</evidence>
<keyword evidence="8" id="KW-0807">Transducer</keyword>
<evidence type="ECO:0000256" key="7">
    <source>
        <dbReference type="ARBA" id="ARBA00029447"/>
    </source>
</evidence>
<dbReference type="GO" id="GO:0007165">
    <property type="term" value="P:signal transduction"/>
    <property type="evidence" value="ECO:0007669"/>
    <property type="project" value="UniProtKB-KW"/>
</dbReference>
<evidence type="ECO:0000259" key="11">
    <source>
        <dbReference type="PROSITE" id="PS50111"/>
    </source>
</evidence>
<dbReference type="SMART" id="SM01049">
    <property type="entry name" value="Cache_2"/>
    <property type="match status" value="2"/>
</dbReference>
<evidence type="ECO:0000256" key="8">
    <source>
        <dbReference type="PROSITE-ProRule" id="PRU00284"/>
    </source>
</evidence>
<dbReference type="GO" id="GO:0004888">
    <property type="term" value="F:transmembrane signaling receptor activity"/>
    <property type="evidence" value="ECO:0007669"/>
    <property type="project" value="InterPro"/>
</dbReference>
<reference evidence="12" key="2">
    <citation type="submission" date="2023-01" db="EMBL/GenBank/DDBJ databases">
        <authorList>
            <person name="Uljanovas D."/>
        </authorList>
    </citation>
    <scope>NUCLEOTIDE SEQUENCE</scope>
    <source>
        <strain evidence="12">S41</strain>
    </source>
</reference>
<dbReference type="PANTHER" id="PTHR43531">
    <property type="entry name" value="PROTEIN ICFG"/>
    <property type="match status" value="1"/>
</dbReference>